<dbReference type="Gene3D" id="3.40.1030.10">
    <property type="entry name" value="Nucleoside phosphorylase/phosphoribosyltransferase catalytic domain"/>
    <property type="match status" value="1"/>
</dbReference>
<evidence type="ECO:0000259" key="10">
    <source>
        <dbReference type="Pfam" id="PF00591"/>
    </source>
</evidence>
<dbReference type="HAMAP" id="MF_00211">
    <property type="entry name" value="TrpD"/>
    <property type="match status" value="1"/>
</dbReference>
<feature type="binding site" evidence="9">
    <location>
        <position position="99"/>
    </location>
    <ligand>
        <name>Mg(2+)</name>
        <dbReference type="ChEBI" id="CHEBI:18420"/>
        <label>1</label>
    </ligand>
</feature>
<dbReference type="UniPathway" id="UPA00035">
    <property type="reaction ID" value="UER00041"/>
</dbReference>
<evidence type="ECO:0000256" key="2">
    <source>
        <dbReference type="ARBA" id="ARBA00022605"/>
    </source>
</evidence>
<evidence type="ECO:0000256" key="1">
    <source>
        <dbReference type="ARBA" id="ARBA00004907"/>
    </source>
</evidence>
<dbReference type="InterPro" id="IPR017459">
    <property type="entry name" value="Glycosyl_Trfase_fam3_N_dom"/>
</dbReference>
<dbReference type="HOGENOM" id="CLU_034315_2_1_5"/>
<dbReference type="GO" id="GO:0004048">
    <property type="term" value="F:anthranilate phosphoribosyltransferase activity"/>
    <property type="evidence" value="ECO:0007669"/>
    <property type="project" value="UniProtKB-UniRule"/>
</dbReference>
<dbReference type="EMBL" id="CP001751">
    <property type="protein sequence ID" value="ADE38740.1"/>
    <property type="molecule type" value="Genomic_DNA"/>
</dbReference>
<dbReference type="OrthoDB" id="9806430at2"/>
<feature type="binding site" evidence="9">
    <location>
        <begin position="90"/>
        <end position="91"/>
    </location>
    <ligand>
        <name>5-phospho-alpha-D-ribose 1-diphosphate</name>
        <dbReference type="ChEBI" id="CHEBI:58017"/>
    </ligand>
</feature>
<feature type="binding site" evidence="9">
    <location>
        <position position="87"/>
    </location>
    <ligand>
        <name>anthranilate</name>
        <dbReference type="ChEBI" id="CHEBI:16567"/>
        <label>1</label>
    </ligand>
</feature>
<keyword evidence="3 9" id="KW-0328">Glycosyltransferase</keyword>
<accession>D5BR26</accession>
<evidence type="ECO:0000256" key="6">
    <source>
        <dbReference type="ARBA" id="ARBA00023141"/>
    </source>
</evidence>
<protein>
    <recommendedName>
        <fullName evidence="9">Anthranilate phosphoribosyltransferase</fullName>
        <ecNumber evidence="9">2.4.2.18</ecNumber>
    </recommendedName>
</protein>
<feature type="domain" description="Glycosyl transferase family 3" evidence="10">
    <location>
        <begin position="82"/>
        <end position="330"/>
    </location>
</feature>
<dbReference type="RefSeq" id="WP_013045369.1">
    <property type="nucleotide sequence ID" value="NC_014010.1"/>
</dbReference>
<reference evidence="12 13" key="1">
    <citation type="journal article" date="2010" name="J. Bacteriol.">
        <title>Complete genome sequence of "Candidatus Puniceispirillum marinum" IMCC1322, a representative of the SAR116 clade in the Alphaproteobacteria.</title>
        <authorList>
            <person name="Oh H.M."/>
            <person name="Kwon K.K."/>
            <person name="Kang I."/>
            <person name="Kang S.G."/>
            <person name="Lee J.H."/>
            <person name="Kim S.J."/>
            <person name="Cho J.C."/>
        </authorList>
    </citation>
    <scope>NUCLEOTIDE SEQUENCE [LARGE SCALE GENOMIC DNA]</scope>
    <source>
        <strain evidence="12 13">IMCC1322</strain>
    </source>
</reference>
<feature type="binding site" evidence="9">
    <location>
        <position position="118"/>
    </location>
    <ligand>
        <name>anthranilate</name>
        <dbReference type="ChEBI" id="CHEBI:16567"/>
        <label>1</label>
    </ligand>
</feature>
<comment type="caution">
    <text evidence="9">Lacks conserved residue(s) required for the propagation of feature annotation.</text>
</comment>
<dbReference type="KEGG" id="apb:SAR116_0497"/>
<comment type="similarity">
    <text evidence="8">In the C-terminal section; belongs to the anthranilate phosphoribosyltransferase family.</text>
</comment>
<dbReference type="STRING" id="488538.SAR116_0497"/>
<organism evidence="12 13">
    <name type="scientific">Puniceispirillum marinum (strain IMCC1322)</name>
    <dbReference type="NCBI Taxonomy" id="488538"/>
    <lineage>
        <taxon>Bacteria</taxon>
        <taxon>Pseudomonadati</taxon>
        <taxon>Pseudomonadota</taxon>
        <taxon>Alphaproteobacteria</taxon>
        <taxon>Candidatus Puniceispirillales</taxon>
        <taxon>Candidatus Puniceispirillaceae</taxon>
        <taxon>Candidatus Puniceispirillum</taxon>
    </lineage>
</organism>
<dbReference type="PANTHER" id="PTHR43285:SF2">
    <property type="entry name" value="ANTHRANILATE PHOSPHORIBOSYLTRANSFERASE"/>
    <property type="match status" value="1"/>
</dbReference>
<feature type="binding site" evidence="9">
    <location>
        <position position="87"/>
    </location>
    <ligand>
        <name>5-phospho-alpha-D-ribose 1-diphosphate</name>
        <dbReference type="ChEBI" id="CHEBI:58017"/>
    </ligand>
</feature>
<dbReference type="InterPro" id="IPR036320">
    <property type="entry name" value="Glycosyl_Trfase_fam3_N_dom_sf"/>
</dbReference>
<comment type="catalytic activity">
    <reaction evidence="7 9">
        <text>N-(5-phospho-beta-D-ribosyl)anthranilate + diphosphate = 5-phospho-alpha-D-ribose 1-diphosphate + anthranilate</text>
        <dbReference type="Rhea" id="RHEA:11768"/>
        <dbReference type="ChEBI" id="CHEBI:16567"/>
        <dbReference type="ChEBI" id="CHEBI:18277"/>
        <dbReference type="ChEBI" id="CHEBI:33019"/>
        <dbReference type="ChEBI" id="CHEBI:58017"/>
        <dbReference type="EC" id="2.4.2.18"/>
    </reaction>
</comment>
<dbReference type="Pfam" id="PF00591">
    <property type="entry name" value="Glycos_transf_3"/>
    <property type="match status" value="1"/>
</dbReference>
<keyword evidence="6 9" id="KW-0057">Aromatic amino acid biosynthesis</keyword>
<dbReference type="GO" id="GO:0000162">
    <property type="term" value="P:L-tryptophan biosynthetic process"/>
    <property type="evidence" value="ECO:0007669"/>
    <property type="project" value="UniProtKB-UniRule"/>
</dbReference>
<name>D5BR26_PUNMI</name>
<dbReference type="PANTHER" id="PTHR43285">
    <property type="entry name" value="ANTHRANILATE PHOSPHORIBOSYLTRANSFERASE"/>
    <property type="match status" value="1"/>
</dbReference>
<dbReference type="eggNOG" id="COG0547">
    <property type="taxonomic scope" value="Bacteria"/>
</dbReference>
<evidence type="ECO:0000259" key="11">
    <source>
        <dbReference type="Pfam" id="PF02885"/>
    </source>
</evidence>
<feature type="domain" description="Glycosyl transferase family 3 N-terminal" evidence="11">
    <location>
        <begin position="12"/>
        <end position="73"/>
    </location>
</feature>
<keyword evidence="9" id="KW-0460">Magnesium</keyword>
<dbReference type="FunFam" id="3.40.1030.10:FF:000002">
    <property type="entry name" value="Anthranilate phosphoribosyltransferase"/>
    <property type="match status" value="1"/>
</dbReference>
<dbReference type="GO" id="GO:0000287">
    <property type="term" value="F:magnesium ion binding"/>
    <property type="evidence" value="ECO:0007669"/>
    <property type="project" value="UniProtKB-UniRule"/>
</dbReference>
<evidence type="ECO:0000256" key="3">
    <source>
        <dbReference type="ARBA" id="ARBA00022676"/>
    </source>
</evidence>
<feature type="binding site" evidence="9">
    <location>
        <position position="233"/>
    </location>
    <ligand>
        <name>Mg(2+)</name>
        <dbReference type="ChEBI" id="CHEBI:18420"/>
        <label>1</label>
    </ligand>
</feature>
<feature type="binding site" evidence="9">
    <location>
        <begin position="115"/>
        <end position="123"/>
    </location>
    <ligand>
        <name>5-phospho-alpha-D-ribose 1-diphosphate</name>
        <dbReference type="ChEBI" id="CHEBI:58017"/>
    </ligand>
</feature>
<comment type="similarity">
    <text evidence="9">Belongs to the anthranilate phosphoribosyltransferase family.</text>
</comment>
<dbReference type="SUPFAM" id="SSF47648">
    <property type="entry name" value="Nucleoside phosphorylase/phosphoribosyltransferase N-terminal domain"/>
    <property type="match status" value="1"/>
</dbReference>
<evidence type="ECO:0000256" key="9">
    <source>
        <dbReference type="HAMAP-Rule" id="MF_00211"/>
    </source>
</evidence>
<feature type="binding site" evidence="9">
    <location>
        <position position="233"/>
    </location>
    <ligand>
        <name>Mg(2+)</name>
        <dbReference type="ChEBI" id="CHEBI:18420"/>
        <label>2</label>
    </ligand>
</feature>
<evidence type="ECO:0000313" key="12">
    <source>
        <dbReference type="EMBL" id="ADE38740.1"/>
    </source>
</evidence>
<proteinExistence type="inferred from homology"/>
<evidence type="ECO:0000256" key="8">
    <source>
        <dbReference type="ARBA" id="ARBA00061188"/>
    </source>
</evidence>
<comment type="subunit">
    <text evidence="9">Homodimer.</text>
</comment>
<evidence type="ECO:0000256" key="5">
    <source>
        <dbReference type="ARBA" id="ARBA00022822"/>
    </source>
</evidence>
<keyword evidence="2 9" id="KW-0028">Amino-acid biosynthesis</keyword>
<dbReference type="InterPro" id="IPR000312">
    <property type="entry name" value="Glycosyl_Trfase_fam3"/>
</dbReference>
<evidence type="ECO:0000313" key="13">
    <source>
        <dbReference type="Proteomes" id="UP000007460"/>
    </source>
</evidence>
<evidence type="ECO:0000256" key="4">
    <source>
        <dbReference type="ARBA" id="ARBA00022679"/>
    </source>
</evidence>
<dbReference type="SUPFAM" id="SSF52418">
    <property type="entry name" value="Nucleoside phosphorylase/phosphoribosyltransferase catalytic domain"/>
    <property type="match status" value="1"/>
</dbReference>
<keyword evidence="4 9" id="KW-0808">Transferase</keyword>
<dbReference type="Pfam" id="PF02885">
    <property type="entry name" value="Glycos_trans_3N"/>
    <property type="match status" value="1"/>
</dbReference>
<feature type="binding site" evidence="9">
    <location>
        <position position="173"/>
    </location>
    <ligand>
        <name>anthranilate</name>
        <dbReference type="ChEBI" id="CHEBI:16567"/>
        <label>2</label>
    </ligand>
</feature>
<dbReference type="Proteomes" id="UP000007460">
    <property type="component" value="Chromosome"/>
</dbReference>
<comment type="function">
    <text evidence="9">Catalyzes the transfer of the phosphoribosyl group of 5-phosphorylribose-1-pyrophosphate (PRPP) to anthranilate to yield N-(5'-phosphoribosyl)-anthranilate (PRA).</text>
</comment>
<feature type="binding site" evidence="9">
    <location>
        <position position="95"/>
    </location>
    <ligand>
        <name>5-phospho-alpha-D-ribose 1-diphosphate</name>
        <dbReference type="ChEBI" id="CHEBI:58017"/>
    </ligand>
</feature>
<comment type="pathway">
    <text evidence="1 9">Amino-acid biosynthesis; L-tryptophan biosynthesis; L-tryptophan from chorismate: step 2/5.</text>
</comment>
<feature type="binding site" evidence="9">
    <location>
        <position position="127"/>
    </location>
    <ligand>
        <name>5-phospho-alpha-D-ribose 1-diphosphate</name>
        <dbReference type="ChEBI" id="CHEBI:58017"/>
    </ligand>
</feature>
<feature type="binding site" evidence="9">
    <location>
        <position position="232"/>
    </location>
    <ligand>
        <name>Mg(2+)</name>
        <dbReference type="ChEBI" id="CHEBI:18420"/>
        <label>2</label>
    </ligand>
</feature>
<dbReference type="InterPro" id="IPR005940">
    <property type="entry name" value="Anthranilate_Pribosyl_Tfrase"/>
</dbReference>
<keyword evidence="13" id="KW-1185">Reference proteome</keyword>
<comment type="cofactor">
    <cofactor evidence="9">
        <name>Mg(2+)</name>
        <dbReference type="ChEBI" id="CHEBI:18420"/>
    </cofactor>
    <text evidence="9">Binds 2 magnesium ions per monomer.</text>
</comment>
<dbReference type="NCBIfam" id="TIGR01245">
    <property type="entry name" value="trpD"/>
    <property type="match status" value="1"/>
</dbReference>
<keyword evidence="5 9" id="KW-0822">Tryptophan biosynthesis</keyword>
<gene>
    <name evidence="9" type="primary">trpD</name>
    <name evidence="12" type="ordered locus">SAR116_0497</name>
</gene>
<keyword evidence="9" id="KW-0479">Metal-binding</keyword>
<sequence>MPDILKSDIMKTAIDELISGAMPTPATIRDCFNQIMEGDVSPVRISAFLIALKMRGERVEDIAAAASVMREKALTIDAPDGTMDIVGTGGDGIGTYNISTATAFVVAGCGVPVAKHGNKAVSSKSGAADVLSCLNIKLDCDISLVTKALYSTNICFLMAPRHHAAMRHVGPVRAELGIRTIFNLLGPLANPALVKRIMIGVFDKAWCTPFAHALAQLGTTHAWVVHGSDGLDEVTTTGVTHVAALEHGTVREFTISPDDFGISTASLDDLRGGSPEENADHLRALLDGATGAYRDIVIMNAAVALVAGGHETDLKTGAERARHSIDTGHATAALDALVRITNSGD</sequence>
<dbReference type="InterPro" id="IPR035902">
    <property type="entry name" value="Nuc_phospho_transferase"/>
</dbReference>
<evidence type="ECO:0000256" key="7">
    <source>
        <dbReference type="ARBA" id="ARBA00052328"/>
    </source>
</evidence>
<dbReference type="EC" id="2.4.2.18" evidence="9"/>
<dbReference type="AlphaFoldDB" id="D5BR26"/>
<dbReference type="GO" id="GO:0005829">
    <property type="term" value="C:cytosol"/>
    <property type="evidence" value="ECO:0007669"/>
    <property type="project" value="TreeGrafter"/>
</dbReference>
<dbReference type="Gene3D" id="1.20.970.10">
    <property type="entry name" value="Transferase, Pyrimidine Nucleoside Phosphorylase, Chain C"/>
    <property type="match status" value="1"/>
</dbReference>
<feature type="binding site" evidence="9">
    <location>
        <begin position="97"/>
        <end position="100"/>
    </location>
    <ligand>
        <name>5-phospho-alpha-D-ribose 1-diphosphate</name>
        <dbReference type="ChEBI" id="CHEBI:58017"/>
    </ligand>
</feature>